<sequence length="182" mass="20851">MFLLLVLLAELGRLHAQMDSEGIFLHVTIPWKIRSNESEGTKNQVTYIITIDEKPYTLHLTKRSFLSQNFLVYTFKETGSLHPDSSYFKRHCHYQGYFADFPNSVATLSICSGLSGFLQFENITYGIEPLESSARFEHIIYQVKNDNPGIPVLAENYSSIRQNDQPYKVYLSSQVTAIVLML</sequence>
<comment type="caution">
    <text evidence="4">The sequence shown here is derived from an EMBL/GenBank/DDBJ whole genome shotgun (WGS) entry which is preliminary data.</text>
</comment>
<evidence type="ECO:0000313" key="5">
    <source>
        <dbReference type="Proteomes" id="UP000585614"/>
    </source>
</evidence>
<feature type="chain" id="PRO_5029897248" evidence="2">
    <location>
        <begin position="17"/>
        <end position="182"/>
    </location>
</feature>
<protein>
    <submittedName>
        <fullName evidence="4">ADAM metallopeptidase domain 18</fullName>
    </submittedName>
</protein>
<evidence type="ECO:0000256" key="2">
    <source>
        <dbReference type="SAM" id="SignalP"/>
    </source>
</evidence>
<name>A0A7J7ZP39_RHIFE</name>
<dbReference type="AlphaFoldDB" id="A0A7J7ZP39"/>
<accession>A0A7J7ZP39</accession>
<keyword evidence="1" id="KW-1015">Disulfide bond</keyword>
<reference evidence="4 5" key="1">
    <citation type="journal article" date="2020" name="Nature">
        <title>Six reference-quality genomes reveal evolution of bat adaptations.</title>
        <authorList>
            <person name="Jebb D."/>
            <person name="Huang Z."/>
            <person name="Pippel M."/>
            <person name="Hughes G.M."/>
            <person name="Lavrichenko K."/>
            <person name="Devanna P."/>
            <person name="Winkler S."/>
            <person name="Jermiin L.S."/>
            <person name="Skirmuntt E.C."/>
            <person name="Katzourakis A."/>
            <person name="Burkitt-Gray L."/>
            <person name="Ray D.A."/>
            <person name="Sullivan K.A.M."/>
            <person name="Roscito J.G."/>
            <person name="Kirilenko B.M."/>
            <person name="Davalos L.M."/>
            <person name="Corthals A.P."/>
            <person name="Power M.L."/>
            <person name="Jones G."/>
            <person name="Ransome R.D."/>
            <person name="Dechmann D.K.N."/>
            <person name="Locatelli A.G."/>
            <person name="Puechmaille S.J."/>
            <person name="Fedrigo O."/>
            <person name="Jarvis E.D."/>
            <person name="Hiller M."/>
            <person name="Vernes S.C."/>
            <person name="Myers E.W."/>
            <person name="Teeling E.C."/>
        </authorList>
    </citation>
    <scope>NUCLEOTIDE SEQUENCE [LARGE SCALE GENOMIC DNA]</scope>
    <source>
        <strain evidence="4">MRhiFer1</strain>
        <tissue evidence="4">Lung</tissue>
    </source>
</reference>
<organism evidence="4 5">
    <name type="scientific">Rhinolophus ferrumequinum</name>
    <name type="common">Greater horseshoe bat</name>
    <dbReference type="NCBI Taxonomy" id="59479"/>
    <lineage>
        <taxon>Eukaryota</taxon>
        <taxon>Metazoa</taxon>
        <taxon>Chordata</taxon>
        <taxon>Craniata</taxon>
        <taxon>Vertebrata</taxon>
        <taxon>Euteleostomi</taxon>
        <taxon>Mammalia</taxon>
        <taxon>Eutheria</taxon>
        <taxon>Laurasiatheria</taxon>
        <taxon>Chiroptera</taxon>
        <taxon>Yinpterochiroptera</taxon>
        <taxon>Rhinolophoidea</taxon>
        <taxon>Rhinolophidae</taxon>
        <taxon>Rhinolophinae</taxon>
        <taxon>Rhinolophus</taxon>
    </lineage>
</organism>
<gene>
    <name evidence="4" type="ORF">mRhiFer1_000287</name>
</gene>
<dbReference type="Proteomes" id="UP000585614">
    <property type="component" value="Unassembled WGS sequence"/>
</dbReference>
<dbReference type="GO" id="GO:0008584">
    <property type="term" value="P:male gonad development"/>
    <property type="evidence" value="ECO:0007669"/>
    <property type="project" value="TreeGrafter"/>
</dbReference>
<dbReference type="GO" id="GO:0005886">
    <property type="term" value="C:plasma membrane"/>
    <property type="evidence" value="ECO:0007669"/>
    <property type="project" value="TreeGrafter"/>
</dbReference>
<dbReference type="PANTHER" id="PTHR11905:SF158">
    <property type="entry name" value="DISINTEGRIN AND METALLOPROTEINASE DOMAIN-CONTAINING PROTEIN 18"/>
    <property type="match status" value="1"/>
</dbReference>
<dbReference type="EMBL" id="JACAGC010000003">
    <property type="protein sequence ID" value="KAF6375891.1"/>
    <property type="molecule type" value="Genomic_DNA"/>
</dbReference>
<feature type="domain" description="Peptidase M12B propeptide" evidence="3">
    <location>
        <begin position="17"/>
        <end position="97"/>
    </location>
</feature>
<keyword evidence="2" id="KW-0732">Signal</keyword>
<dbReference type="GO" id="GO:0007155">
    <property type="term" value="P:cell adhesion"/>
    <property type="evidence" value="ECO:0007669"/>
    <property type="project" value="TreeGrafter"/>
</dbReference>
<dbReference type="GO" id="GO:0007339">
    <property type="term" value="P:binding of sperm to zona pellucida"/>
    <property type="evidence" value="ECO:0007669"/>
    <property type="project" value="TreeGrafter"/>
</dbReference>
<dbReference type="Pfam" id="PF01562">
    <property type="entry name" value="Pep_M12B_propep"/>
    <property type="match status" value="1"/>
</dbReference>
<proteinExistence type="predicted"/>
<evidence type="ECO:0000256" key="1">
    <source>
        <dbReference type="ARBA" id="ARBA00023157"/>
    </source>
</evidence>
<feature type="signal peptide" evidence="2">
    <location>
        <begin position="1"/>
        <end position="16"/>
    </location>
</feature>
<dbReference type="PANTHER" id="PTHR11905">
    <property type="entry name" value="ADAM A DISINTEGRIN AND METALLOPROTEASE DOMAIN"/>
    <property type="match status" value="1"/>
</dbReference>
<evidence type="ECO:0000259" key="3">
    <source>
        <dbReference type="Pfam" id="PF01562"/>
    </source>
</evidence>
<evidence type="ECO:0000313" key="4">
    <source>
        <dbReference type="EMBL" id="KAF6375891.1"/>
    </source>
</evidence>
<dbReference type="InterPro" id="IPR002870">
    <property type="entry name" value="Peptidase_M12B_N"/>
</dbReference>